<evidence type="ECO:0000313" key="3">
    <source>
        <dbReference type="Proteomes" id="UP000001890"/>
    </source>
</evidence>
<keyword evidence="1" id="KW-0732">Signal</keyword>
<accession>D2UDY5</accession>
<keyword evidence="3" id="KW-1185">Reference proteome</keyword>
<feature type="chain" id="PRO_5003038071" evidence="1">
    <location>
        <begin position="40"/>
        <end position="153"/>
    </location>
</feature>
<protein>
    <submittedName>
        <fullName evidence="2">Putative secreted protein</fullName>
    </submittedName>
</protein>
<sequence>MQAMLPQNGERNNKMQMKAKCLAWVVIAAGCALSFQASAQTCCPGGGHGISAANGLGESTPQAVTLAPNPDLRIFEVQRDGVRYLQVKDAGGRVRAAVGRIGAKLWVLPMGSDVARVSVSSSASASEVYLTTDFVIRRRSGVHGDEWEITARD</sequence>
<dbReference type="eggNOG" id="ENOG50302C9">
    <property type="taxonomic scope" value="Bacteria"/>
</dbReference>
<name>D2UDY5_XANAP</name>
<evidence type="ECO:0000256" key="1">
    <source>
        <dbReference type="SAM" id="SignalP"/>
    </source>
</evidence>
<organism evidence="2 3">
    <name type="scientific">Xanthomonas albilineans (strain GPE PC73 / CFBP 7063)</name>
    <dbReference type="NCBI Taxonomy" id="380358"/>
    <lineage>
        <taxon>Bacteria</taxon>
        <taxon>Pseudomonadati</taxon>
        <taxon>Pseudomonadota</taxon>
        <taxon>Gammaproteobacteria</taxon>
        <taxon>Lysobacterales</taxon>
        <taxon>Lysobacteraceae</taxon>
        <taxon>Xanthomonas</taxon>
    </lineage>
</organism>
<dbReference type="EMBL" id="FP565176">
    <property type="protein sequence ID" value="CBA16288.1"/>
    <property type="molecule type" value="Genomic_DNA"/>
</dbReference>
<proteinExistence type="predicted"/>
<dbReference type="Proteomes" id="UP000001890">
    <property type="component" value="Chromosome"/>
</dbReference>
<gene>
    <name evidence="2" type="ordered locus">XALc_1794</name>
</gene>
<evidence type="ECO:0000313" key="2">
    <source>
        <dbReference type="EMBL" id="CBA16288.1"/>
    </source>
</evidence>
<reference evidence="2 3" key="1">
    <citation type="journal article" date="2009" name="BMC Genomics">
        <title>The complete genome sequence of Xanthomonas albilineans provides new insights into the reductive genome evolution of the xylem-limited Xanthomonadaceae.</title>
        <authorList>
            <person name="Pieretti I."/>
            <person name="Royer M."/>
            <person name="Barbe V."/>
            <person name="Carrere S."/>
            <person name="Koebnik R."/>
            <person name="Cociancich S."/>
            <person name="Couloux A."/>
            <person name="Darrasse A."/>
            <person name="Gouzy J."/>
            <person name="Jacques M.A."/>
            <person name="Lauber E."/>
            <person name="Manceau C."/>
            <person name="Mangenot S."/>
            <person name="Poussier S."/>
            <person name="Segurens B."/>
            <person name="Szurek B."/>
            <person name="Verdier V."/>
            <person name="Arlat M."/>
            <person name="Rott P."/>
        </authorList>
    </citation>
    <scope>NUCLEOTIDE SEQUENCE [LARGE SCALE GENOMIC DNA]</scope>
    <source>
        <strain evidence="3">GPE PC73 / CFBP 7063</strain>
    </source>
</reference>
<dbReference type="AlphaFoldDB" id="D2UDY5"/>
<feature type="signal peptide" evidence="1">
    <location>
        <begin position="1"/>
        <end position="39"/>
    </location>
</feature>
<dbReference type="KEGG" id="xal:XALC_1794"/>